<reference evidence="1" key="1">
    <citation type="submission" date="2014-09" db="EMBL/GenBank/DDBJ databases">
        <authorList>
            <person name="Magalhaes I.L.F."/>
            <person name="Oliveira U."/>
            <person name="Santos F.R."/>
            <person name="Vidigal T.H.D.A."/>
            <person name="Brescovit A.D."/>
            <person name="Santos A.J."/>
        </authorList>
    </citation>
    <scope>NUCLEOTIDE SEQUENCE</scope>
    <source>
        <tissue evidence="1">Shoot tissue taken approximately 20 cm above the soil surface</tissue>
    </source>
</reference>
<dbReference type="AlphaFoldDB" id="A0A0A9HDR4"/>
<accession>A0A0A9HDR4</accession>
<sequence>MQNTTIPPRIHIEAHYHAEDRVHNCSAYR</sequence>
<evidence type="ECO:0000313" key="1">
    <source>
        <dbReference type="EMBL" id="JAE31028.1"/>
    </source>
</evidence>
<reference evidence="1" key="2">
    <citation type="journal article" date="2015" name="Data Brief">
        <title>Shoot transcriptome of the giant reed, Arundo donax.</title>
        <authorList>
            <person name="Barrero R.A."/>
            <person name="Guerrero F.D."/>
            <person name="Moolhuijzen P."/>
            <person name="Goolsby J.A."/>
            <person name="Tidwell J."/>
            <person name="Bellgard S.E."/>
            <person name="Bellgard M.I."/>
        </authorList>
    </citation>
    <scope>NUCLEOTIDE SEQUENCE</scope>
    <source>
        <tissue evidence="1">Shoot tissue taken approximately 20 cm above the soil surface</tissue>
    </source>
</reference>
<proteinExistence type="predicted"/>
<dbReference type="EMBL" id="GBRH01166868">
    <property type="protein sequence ID" value="JAE31028.1"/>
    <property type="molecule type" value="Transcribed_RNA"/>
</dbReference>
<organism evidence="1">
    <name type="scientific">Arundo donax</name>
    <name type="common">Giant reed</name>
    <name type="synonym">Donax arundinaceus</name>
    <dbReference type="NCBI Taxonomy" id="35708"/>
    <lineage>
        <taxon>Eukaryota</taxon>
        <taxon>Viridiplantae</taxon>
        <taxon>Streptophyta</taxon>
        <taxon>Embryophyta</taxon>
        <taxon>Tracheophyta</taxon>
        <taxon>Spermatophyta</taxon>
        <taxon>Magnoliopsida</taxon>
        <taxon>Liliopsida</taxon>
        <taxon>Poales</taxon>
        <taxon>Poaceae</taxon>
        <taxon>PACMAD clade</taxon>
        <taxon>Arundinoideae</taxon>
        <taxon>Arundineae</taxon>
        <taxon>Arundo</taxon>
    </lineage>
</organism>
<protein>
    <submittedName>
        <fullName evidence="1">Uncharacterized protein</fullName>
    </submittedName>
</protein>
<name>A0A0A9HDR4_ARUDO</name>